<evidence type="ECO:0000313" key="2">
    <source>
        <dbReference type="Proteomes" id="UP000266340"/>
    </source>
</evidence>
<proteinExistence type="predicted"/>
<comment type="caution">
    <text evidence="1">The sequence shown here is derived from an EMBL/GenBank/DDBJ whole genome shotgun (WGS) entry which is preliminary data.</text>
</comment>
<organism evidence="1 2">
    <name type="scientific">Cohnella faecalis</name>
    <dbReference type="NCBI Taxonomy" id="2315694"/>
    <lineage>
        <taxon>Bacteria</taxon>
        <taxon>Bacillati</taxon>
        <taxon>Bacillota</taxon>
        <taxon>Bacilli</taxon>
        <taxon>Bacillales</taxon>
        <taxon>Paenibacillaceae</taxon>
        <taxon>Cohnella</taxon>
    </lineage>
</organism>
<dbReference type="Gene3D" id="1.10.10.1150">
    <property type="entry name" value="Coenzyme PQQ synthesis protein D (PqqD)"/>
    <property type="match status" value="1"/>
</dbReference>
<dbReference type="EMBL" id="QXJM01000039">
    <property type="protein sequence ID" value="RIE01772.1"/>
    <property type="molecule type" value="Genomic_DNA"/>
</dbReference>
<protein>
    <submittedName>
        <fullName evidence="1">Lasso peptide biosynthesis PqqD family chaperone</fullName>
    </submittedName>
</protein>
<dbReference type="OrthoDB" id="1495225at2"/>
<reference evidence="1 2" key="1">
    <citation type="submission" date="2018-09" db="EMBL/GenBank/DDBJ databases">
        <title>Cohnella cavernae sp. nov., isolated from a karst cave.</title>
        <authorList>
            <person name="Zhu H."/>
        </authorList>
    </citation>
    <scope>NUCLEOTIDE SEQUENCE [LARGE SCALE GENOMIC DNA]</scope>
    <source>
        <strain evidence="1 2">K2E09-144</strain>
    </source>
</reference>
<dbReference type="Proteomes" id="UP000266340">
    <property type="component" value="Unassembled WGS sequence"/>
</dbReference>
<dbReference type="AlphaFoldDB" id="A0A398CIA8"/>
<dbReference type="NCBIfam" id="NF033536">
    <property type="entry name" value="lasso_PqqD_Bac"/>
    <property type="match status" value="1"/>
</dbReference>
<sequence length="96" mass="10551">MTMQLAGSTNIRQKDGYVTSEMDGELVMLSVENGKYYNLGIVGGQIWQLAQGQGMTVAEIVARLVSEYEVTESQCEQEVAAFVEQMEKAGIIAVER</sequence>
<dbReference type="InterPro" id="IPR008792">
    <property type="entry name" value="PQQD"/>
</dbReference>
<name>A0A398CIA8_9BACL</name>
<dbReference type="Pfam" id="PF05402">
    <property type="entry name" value="PqqD"/>
    <property type="match status" value="1"/>
</dbReference>
<evidence type="ECO:0000313" key="1">
    <source>
        <dbReference type="EMBL" id="RIE01772.1"/>
    </source>
</evidence>
<accession>A0A398CIA8</accession>
<dbReference type="InterPro" id="IPR041881">
    <property type="entry name" value="PqqD_sf"/>
</dbReference>
<keyword evidence="2" id="KW-1185">Reference proteome</keyword>
<gene>
    <name evidence="1" type="ORF">D3H35_13295</name>
</gene>